<gene>
    <name evidence="3" type="primary">LOC111089146</name>
</gene>
<feature type="domain" description="PDZ" evidence="1">
    <location>
        <begin position="23"/>
        <end position="104"/>
    </location>
</feature>
<proteinExistence type="predicted"/>
<dbReference type="Proteomes" id="UP000694941">
    <property type="component" value="Unplaced"/>
</dbReference>
<protein>
    <submittedName>
        <fullName evidence="3">Peripheral plasma membrane protein CASK-like</fullName>
    </submittedName>
</protein>
<dbReference type="GeneID" id="111089146"/>
<dbReference type="SUPFAM" id="SSF50156">
    <property type="entry name" value="PDZ domain-like"/>
    <property type="match status" value="1"/>
</dbReference>
<dbReference type="PANTHER" id="PTHR23122">
    <property type="entry name" value="MEMBRANE-ASSOCIATED GUANYLATE KINASE MAGUK"/>
    <property type="match status" value="1"/>
</dbReference>
<dbReference type="SMART" id="SM00228">
    <property type="entry name" value="PDZ"/>
    <property type="match status" value="1"/>
</dbReference>
<dbReference type="Pfam" id="PF00595">
    <property type="entry name" value="PDZ"/>
    <property type="match status" value="1"/>
</dbReference>
<dbReference type="RefSeq" id="XP_022256769.1">
    <property type="nucleotide sequence ID" value="XM_022401061.1"/>
</dbReference>
<evidence type="ECO:0000313" key="2">
    <source>
        <dbReference type="Proteomes" id="UP000694941"/>
    </source>
</evidence>
<sequence length="116" mass="13251">MSFTNSFYMDTLDGDERLRTTRLVEFQKKGDEAMGITLRVDENNRCMVARIMHGGMVHRQGSLHVGDEIREINGIHITNQSVDMLQKMLKEVQGKVTFKIIPSFRNAPPPCEVSKK</sequence>
<keyword evidence="2" id="KW-1185">Reference proteome</keyword>
<dbReference type="Gene3D" id="2.30.42.10">
    <property type="match status" value="1"/>
</dbReference>
<name>A0ABM1TLL3_LIMPO</name>
<organism evidence="2 3">
    <name type="scientific">Limulus polyphemus</name>
    <name type="common">Atlantic horseshoe crab</name>
    <dbReference type="NCBI Taxonomy" id="6850"/>
    <lineage>
        <taxon>Eukaryota</taxon>
        <taxon>Metazoa</taxon>
        <taxon>Ecdysozoa</taxon>
        <taxon>Arthropoda</taxon>
        <taxon>Chelicerata</taxon>
        <taxon>Merostomata</taxon>
        <taxon>Xiphosura</taxon>
        <taxon>Limulidae</taxon>
        <taxon>Limulus</taxon>
    </lineage>
</organism>
<evidence type="ECO:0000259" key="1">
    <source>
        <dbReference type="PROSITE" id="PS50106"/>
    </source>
</evidence>
<dbReference type="PROSITE" id="PS50106">
    <property type="entry name" value="PDZ"/>
    <property type="match status" value="1"/>
</dbReference>
<evidence type="ECO:0000313" key="3">
    <source>
        <dbReference type="RefSeq" id="XP_022256769.1"/>
    </source>
</evidence>
<dbReference type="InterPro" id="IPR036034">
    <property type="entry name" value="PDZ_sf"/>
</dbReference>
<dbReference type="InterPro" id="IPR001478">
    <property type="entry name" value="PDZ"/>
</dbReference>
<accession>A0ABM1TLL3</accession>
<dbReference type="InterPro" id="IPR050716">
    <property type="entry name" value="MAGUK"/>
</dbReference>
<reference evidence="3" key="1">
    <citation type="submission" date="2025-08" db="UniProtKB">
        <authorList>
            <consortium name="RefSeq"/>
        </authorList>
    </citation>
    <scope>IDENTIFICATION</scope>
    <source>
        <tissue evidence="3">Muscle</tissue>
    </source>
</reference>